<dbReference type="Pfam" id="PF05521">
    <property type="entry name" value="Phage_HCP"/>
    <property type="match status" value="1"/>
</dbReference>
<reference evidence="1 2" key="1">
    <citation type="submission" date="2018-08" db="EMBL/GenBank/DDBJ databases">
        <title>Fulvimarina sp. 85, whole genome shotgun sequence.</title>
        <authorList>
            <person name="Tuo L."/>
        </authorList>
    </citation>
    <scope>NUCLEOTIDE SEQUENCE [LARGE SCALE GENOMIC DNA]</scope>
    <source>
        <strain evidence="1 2">85</strain>
    </source>
</reference>
<proteinExistence type="predicted"/>
<dbReference type="OrthoDB" id="7570189at2"/>
<protein>
    <submittedName>
        <fullName evidence="1">Head-tail adaptor protein</fullName>
    </submittedName>
</protein>
<evidence type="ECO:0000313" key="1">
    <source>
        <dbReference type="EMBL" id="RFC64221.1"/>
    </source>
</evidence>
<keyword evidence="2" id="KW-1185">Reference proteome</keyword>
<comment type="caution">
    <text evidence="1">The sequence shown here is derived from an EMBL/GenBank/DDBJ whole genome shotgun (WGS) entry which is preliminary data.</text>
</comment>
<dbReference type="AlphaFoldDB" id="A0A371X4R1"/>
<dbReference type="EMBL" id="QURL01000003">
    <property type="protein sequence ID" value="RFC64221.1"/>
    <property type="molecule type" value="Genomic_DNA"/>
</dbReference>
<dbReference type="InterPro" id="IPR038666">
    <property type="entry name" value="SSP1_head-tail_sf"/>
</dbReference>
<dbReference type="Gene3D" id="2.40.10.270">
    <property type="entry name" value="Bacteriophage SPP1 head-tail adaptor protein"/>
    <property type="match status" value="1"/>
</dbReference>
<sequence length="113" mass="12540">MRTGRRLVLDPGLLRTQAVLEKPVETSDGAGGVSTVWAPANPLSVRIEPRAPERRERFDRVEAVQRHRVLCRAGSGAARGGRFRIGERLLAIETVHDPDETGRFLLCLCVEEI</sequence>
<gene>
    <name evidence="1" type="ORF">DYI37_07725</name>
</gene>
<dbReference type="InterPro" id="IPR008767">
    <property type="entry name" value="Phage_SPP1_head-tail_adaptor"/>
</dbReference>
<name>A0A371X4R1_9HYPH</name>
<accession>A0A371X4R1</accession>
<dbReference type="RefSeq" id="WP_116682637.1">
    <property type="nucleotide sequence ID" value="NZ_QURL01000003.1"/>
</dbReference>
<evidence type="ECO:0000313" key="2">
    <source>
        <dbReference type="Proteomes" id="UP000264310"/>
    </source>
</evidence>
<dbReference type="Proteomes" id="UP000264310">
    <property type="component" value="Unassembled WGS sequence"/>
</dbReference>
<organism evidence="1 2">
    <name type="scientific">Fulvimarina endophytica</name>
    <dbReference type="NCBI Taxonomy" id="2293836"/>
    <lineage>
        <taxon>Bacteria</taxon>
        <taxon>Pseudomonadati</taxon>
        <taxon>Pseudomonadota</taxon>
        <taxon>Alphaproteobacteria</taxon>
        <taxon>Hyphomicrobiales</taxon>
        <taxon>Aurantimonadaceae</taxon>
        <taxon>Fulvimarina</taxon>
    </lineage>
</organism>